<dbReference type="PANTHER" id="PTHR38009:SF1">
    <property type="entry name" value="CONSERVED HYPOTHETICAL PHAGE TAIL PROTEIN"/>
    <property type="match status" value="1"/>
</dbReference>
<protein>
    <submittedName>
        <fullName evidence="1">Phage tail protein</fullName>
    </submittedName>
</protein>
<dbReference type="Pfam" id="PF06841">
    <property type="entry name" value="Phage_T4_gp19"/>
    <property type="match status" value="1"/>
</dbReference>
<dbReference type="PANTHER" id="PTHR38009">
    <property type="entry name" value="CONSERVED HYPOTHETICAL PHAGE TAIL PROTEIN"/>
    <property type="match status" value="1"/>
</dbReference>
<keyword evidence="2" id="KW-1185">Reference proteome</keyword>
<dbReference type="EMBL" id="JBHULH010000004">
    <property type="protein sequence ID" value="MFD2567840.1"/>
    <property type="molecule type" value="Genomic_DNA"/>
</dbReference>
<dbReference type="InterPro" id="IPR011747">
    <property type="entry name" value="CHP02241"/>
</dbReference>
<sequence length="163" mass="18541">MAKPKKLKSQYKPPIPVGFHFKVEFSGIETKKNDHRFQSVSGLSIDLETEEVAEGGENRFKHKIPVRTKFPNLVLKRGMLLDSGVIKWCKKALENFEFKPIDITVSLLVKDGGENSQGDAVPLQTWNIAHAYPVKWNVSDFNAEDNKLVIETLELSYNHFKTV</sequence>
<proteinExistence type="predicted"/>
<comment type="caution">
    <text evidence="1">The sequence shown here is derived from an EMBL/GenBank/DDBJ whole genome shotgun (WGS) entry which is preliminary data.</text>
</comment>
<gene>
    <name evidence="1" type="ORF">ACFSRZ_10685</name>
</gene>
<accession>A0ABW5LSU3</accession>
<evidence type="ECO:0000313" key="2">
    <source>
        <dbReference type="Proteomes" id="UP001597508"/>
    </source>
</evidence>
<dbReference type="NCBIfam" id="TIGR02241">
    <property type="entry name" value="conserved hypothetical phage tail region protein"/>
    <property type="match status" value="1"/>
</dbReference>
<name>A0ABW5LSU3_9FLAO</name>
<dbReference type="Proteomes" id="UP001597508">
    <property type="component" value="Unassembled WGS sequence"/>
</dbReference>
<dbReference type="RefSeq" id="WP_379666546.1">
    <property type="nucleotide sequence ID" value="NZ_JBHULH010000004.1"/>
</dbReference>
<reference evidence="2" key="1">
    <citation type="journal article" date="2019" name="Int. J. Syst. Evol. Microbiol.">
        <title>The Global Catalogue of Microorganisms (GCM) 10K type strain sequencing project: providing services to taxonomists for standard genome sequencing and annotation.</title>
        <authorList>
            <consortium name="The Broad Institute Genomics Platform"/>
            <consortium name="The Broad Institute Genome Sequencing Center for Infectious Disease"/>
            <person name="Wu L."/>
            <person name="Ma J."/>
        </authorList>
    </citation>
    <scope>NUCLEOTIDE SEQUENCE [LARGE SCALE GENOMIC DNA]</scope>
    <source>
        <strain evidence="2">KCTC 52127</strain>
    </source>
</reference>
<organism evidence="1 2">
    <name type="scientific">Pseudotenacibaculum haliotis</name>
    <dbReference type="NCBI Taxonomy" id="1862138"/>
    <lineage>
        <taxon>Bacteria</taxon>
        <taxon>Pseudomonadati</taxon>
        <taxon>Bacteroidota</taxon>
        <taxon>Flavobacteriia</taxon>
        <taxon>Flavobacteriales</taxon>
        <taxon>Flavobacteriaceae</taxon>
        <taxon>Pseudotenacibaculum</taxon>
    </lineage>
</organism>
<evidence type="ECO:0000313" key="1">
    <source>
        <dbReference type="EMBL" id="MFD2567840.1"/>
    </source>
</evidence>
<dbReference type="InterPro" id="IPR010667">
    <property type="entry name" value="Phage_T4_Gp19"/>
</dbReference>